<dbReference type="AlphaFoldDB" id="A0A0F0GII6"/>
<evidence type="ECO:0000313" key="1">
    <source>
        <dbReference type="EMBL" id="KJK43180.1"/>
    </source>
</evidence>
<keyword evidence="2" id="KW-1185">Reference proteome</keyword>
<name>A0A0F0GII6_LENAE</name>
<sequence length="110" mass="11619">MLGSTRPETLCVNVPVLPEVFTSVTVIDTPGCALPVCCFMLGYSAEHTRDLTSSGLLVPARTPFCRSSVNSSATSFASESPPLDEPFDGVVGFEPFVGEFVFVLVSVDAV</sequence>
<dbReference type="Proteomes" id="UP000033393">
    <property type="component" value="Unassembled WGS sequence"/>
</dbReference>
<protein>
    <submittedName>
        <fullName evidence="1">Uncharacterized protein</fullName>
    </submittedName>
</protein>
<reference evidence="1 2" key="1">
    <citation type="submission" date="2015-02" db="EMBL/GenBank/DDBJ databases">
        <authorList>
            <person name="Ju K.-S."/>
            <person name="Doroghazi J.R."/>
            <person name="Metcalf W."/>
        </authorList>
    </citation>
    <scope>NUCLEOTIDE SEQUENCE [LARGE SCALE GENOMIC DNA]</scope>
    <source>
        <strain evidence="1 2">NRRL B-16140</strain>
    </source>
</reference>
<evidence type="ECO:0000313" key="2">
    <source>
        <dbReference type="Proteomes" id="UP000033393"/>
    </source>
</evidence>
<accession>A0A0F0GII6</accession>
<dbReference type="EMBL" id="JYJG01000303">
    <property type="protein sequence ID" value="KJK43180.1"/>
    <property type="molecule type" value="Genomic_DNA"/>
</dbReference>
<comment type="caution">
    <text evidence="1">The sequence shown here is derived from an EMBL/GenBank/DDBJ whole genome shotgun (WGS) entry which is preliminary data.</text>
</comment>
<organism evidence="1 2">
    <name type="scientific">Lentzea aerocolonigenes</name>
    <name type="common">Lechevalieria aerocolonigenes</name>
    <name type="synonym">Saccharothrix aerocolonigenes</name>
    <dbReference type="NCBI Taxonomy" id="68170"/>
    <lineage>
        <taxon>Bacteria</taxon>
        <taxon>Bacillati</taxon>
        <taxon>Actinomycetota</taxon>
        <taxon>Actinomycetes</taxon>
        <taxon>Pseudonocardiales</taxon>
        <taxon>Pseudonocardiaceae</taxon>
        <taxon>Lentzea</taxon>
    </lineage>
</organism>
<proteinExistence type="predicted"/>
<gene>
    <name evidence="1" type="ORF">UK23_34365</name>
</gene>
<dbReference type="PATRIC" id="fig|68170.10.peg.8867"/>